<gene>
    <name evidence="1" type="ORF">ABT39_MTgene5159</name>
</gene>
<evidence type="ECO:0000313" key="1">
    <source>
        <dbReference type="EMBL" id="KUM48163.1"/>
    </source>
</evidence>
<dbReference type="AlphaFoldDB" id="A0A101LZN6"/>
<keyword evidence="1" id="KW-0496">Mitochondrion</keyword>
<protein>
    <submittedName>
        <fullName evidence="1">Uncharacterized protein</fullName>
    </submittedName>
</protein>
<comment type="caution">
    <text evidence="1">The sequence shown here is derived from an EMBL/GenBank/DDBJ whole genome shotgun (WGS) entry which is preliminary data.</text>
</comment>
<sequence length="258" mass="29374">MHKRELHIALFYNYTDIHGTVTMDLFDTINCWRFSSYHEPMHPIAQGPKLFLAFISTIPESLTPIASRPRHAPHETAPRCTYLLRSVTKGRSGAGKSQLTSPSYAHLLDGVLQGMSRRGVSQHKRTLRRGYGLPTSYAGRERIRNEMLQSSGKGNALVKESRSVSQRAYEESKSVWRVKDGMKMAIERVRRAIDTVFNICLSSLAQLSFTEVQAFVSEKNWLYLPSQTNLQMGGEEDLTKLSFFIEVPHSFQVMMYLP</sequence>
<accession>A0A101LZN6</accession>
<organism evidence="1">
    <name type="scientific">Picea glauca</name>
    <name type="common">White spruce</name>
    <name type="synonym">Pinus glauca</name>
    <dbReference type="NCBI Taxonomy" id="3330"/>
    <lineage>
        <taxon>Eukaryota</taxon>
        <taxon>Viridiplantae</taxon>
        <taxon>Streptophyta</taxon>
        <taxon>Embryophyta</taxon>
        <taxon>Tracheophyta</taxon>
        <taxon>Spermatophyta</taxon>
        <taxon>Pinopsida</taxon>
        <taxon>Pinidae</taxon>
        <taxon>Conifers I</taxon>
        <taxon>Pinales</taxon>
        <taxon>Pinaceae</taxon>
        <taxon>Picea</taxon>
    </lineage>
</organism>
<geneLocation type="mitochondrion" evidence="1"/>
<dbReference type="EMBL" id="LKAM01000006">
    <property type="protein sequence ID" value="KUM48163.1"/>
    <property type="molecule type" value="Genomic_DNA"/>
</dbReference>
<name>A0A101LZN6_PICGL</name>
<proteinExistence type="predicted"/>
<reference evidence="1" key="1">
    <citation type="journal article" date="2015" name="Genome Biol. Evol.">
        <title>Organellar Genomes of White Spruce (Picea glauca): Assembly and Annotation.</title>
        <authorList>
            <person name="Jackman S.D."/>
            <person name="Warren R.L."/>
            <person name="Gibb E.A."/>
            <person name="Vandervalk B.P."/>
            <person name="Mohamadi H."/>
            <person name="Chu J."/>
            <person name="Raymond A."/>
            <person name="Pleasance S."/>
            <person name="Coope R."/>
            <person name="Wildung M.R."/>
            <person name="Ritland C.E."/>
            <person name="Bousquet J."/>
            <person name="Jones S.J."/>
            <person name="Bohlmann J."/>
            <person name="Birol I."/>
        </authorList>
    </citation>
    <scope>NUCLEOTIDE SEQUENCE [LARGE SCALE GENOMIC DNA]</scope>
    <source>
        <tissue evidence="1">Flushing bud</tissue>
    </source>
</reference>